<dbReference type="Proteomes" id="UP001236507">
    <property type="component" value="Unassembled WGS sequence"/>
</dbReference>
<organism evidence="1 2">
    <name type="scientific">Flectobacillus roseus</name>
    <dbReference type="NCBI Taxonomy" id="502259"/>
    <lineage>
        <taxon>Bacteria</taxon>
        <taxon>Pseudomonadati</taxon>
        <taxon>Bacteroidota</taxon>
        <taxon>Cytophagia</taxon>
        <taxon>Cytophagales</taxon>
        <taxon>Flectobacillaceae</taxon>
        <taxon>Flectobacillus</taxon>
    </lineage>
</organism>
<keyword evidence="2" id="KW-1185">Reference proteome</keyword>
<sequence length="132" mass="15655">MSNSPLIVKYREAPTDKSDWWELYEPLEEHLSDGTKLIINAGYVTDFASVPRCLWSAFPPIGKYNRAAVVHDFLYDLQYRQKEIGEKAARKFADEQFLFLANRVDPKNTLRHYIMYLMVRWFGRKAWRASKF</sequence>
<dbReference type="RefSeq" id="WP_283344722.1">
    <property type="nucleotide sequence ID" value="NZ_JASHIF010000009.1"/>
</dbReference>
<dbReference type="EMBL" id="JASHIF010000009">
    <property type="protein sequence ID" value="MDI9859860.1"/>
    <property type="molecule type" value="Genomic_DNA"/>
</dbReference>
<dbReference type="Pfam" id="PF07087">
    <property type="entry name" value="DUF1353"/>
    <property type="match status" value="1"/>
</dbReference>
<accession>A0ABT6Y8I2</accession>
<reference evidence="1 2" key="1">
    <citation type="submission" date="2023-05" db="EMBL/GenBank/DDBJ databases">
        <title>Novel species of genus Flectobacillus isolated from stream in China.</title>
        <authorList>
            <person name="Lu H."/>
        </authorList>
    </citation>
    <scope>NUCLEOTIDE SEQUENCE [LARGE SCALE GENOMIC DNA]</scope>
    <source>
        <strain evidence="1 2">KCTC 42575</strain>
    </source>
</reference>
<dbReference type="InterPro" id="IPR010767">
    <property type="entry name" value="Phage_CGC-2007_Cje0229"/>
</dbReference>
<comment type="caution">
    <text evidence="1">The sequence shown here is derived from an EMBL/GenBank/DDBJ whole genome shotgun (WGS) entry which is preliminary data.</text>
</comment>
<gene>
    <name evidence="1" type="ORF">QM524_11625</name>
</gene>
<evidence type="ECO:0000313" key="2">
    <source>
        <dbReference type="Proteomes" id="UP001236507"/>
    </source>
</evidence>
<evidence type="ECO:0000313" key="1">
    <source>
        <dbReference type="EMBL" id="MDI9859860.1"/>
    </source>
</evidence>
<name>A0ABT6Y8I2_9BACT</name>
<proteinExistence type="predicted"/>
<protein>
    <submittedName>
        <fullName evidence="1">DUF1353 domain-containing protein</fullName>
    </submittedName>
</protein>